<gene>
    <name evidence="2" type="ORF">LYPA_23C002207</name>
</gene>
<dbReference type="InterPro" id="IPR027908">
    <property type="entry name" value="DUF4640"/>
</dbReference>
<feature type="region of interest" description="Disordered" evidence="1">
    <location>
        <begin position="243"/>
        <end position="277"/>
    </location>
</feature>
<dbReference type="Proteomes" id="UP000386466">
    <property type="component" value="Unassembled WGS sequence"/>
</dbReference>
<feature type="region of interest" description="Disordered" evidence="1">
    <location>
        <begin position="305"/>
        <end position="354"/>
    </location>
</feature>
<reference evidence="2 3" key="1">
    <citation type="submission" date="2019-01" db="EMBL/GenBank/DDBJ databases">
        <authorList>
            <person name="Alioto T."/>
            <person name="Alioto T."/>
        </authorList>
    </citation>
    <scope>NUCLEOTIDE SEQUENCE [LARGE SCALE GENOMIC DNA]</scope>
</reference>
<feature type="region of interest" description="Disordered" evidence="1">
    <location>
        <begin position="1"/>
        <end position="47"/>
    </location>
</feature>
<keyword evidence="3" id="KW-1185">Reference proteome</keyword>
<dbReference type="PANTHER" id="PTHR36462:SF1">
    <property type="entry name" value="CHROMOSOME 12 OPEN READING FRAME 71"/>
    <property type="match status" value="1"/>
</dbReference>
<evidence type="ECO:0000313" key="3">
    <source>
        <dbReference type="Proteomes" id="UP000386466"/>
    </source>
</evidence>
<organism evidence="2 3">
    <name type="scientific">Lynx pardinus</name>
    <name type="common">Iberian lynx</name>
    <name type="synonym">Felis pardina</name>
    <dbReference type="NCBI Taxonomy" id="191816"/>
    <lineage>
        <taxon>Eukaryota</taxon>
        <taxon>Metazoa</taxon>
        <taxon>Chordata</taxon>
        <taxon>Craniata</taxon>
        <taxon>Vertebrata</taxon>
        <taxon>Euteleostomi</taxon>
        <taxon>Mammalia</taxon>
        <taxon>Eutheria</taxon>
        <taxon>Laurasiatheria</taxon>
        <taxon>Carnivora</taxon>
        <taxon>Feliformia</taxon>
        <taxon>Felidae</taxon>
        <taxon>Felinae</taxon>
        <taxon>Lynx</taxon>
    </lineage>
</organism>
<protein>
    <submittedName>
        <fullName evidence="2">Uncharacterized protein</fullName>
    </submittedName>
</protein>
<proteinExistence type="predicted"/>
<name>A0A485PB77_LYNPA</name>
<feature type="compositionally biased region" description="Low complexity" evidence="1">
    <location>
        <begin position="33"/>
        <end position="47"/>
    </location>
</feature>
<dbReference type="Pfam" id="PF15480">
    <property type="entry name" value="DUF4640"/>
    <property type="match status" value="1"/>
</dbReference>
<feature type="compositionally biased region" description="Polar residues" evidence="1">
    <location>
        <begin position="243"/>
        <end position="265"/>
    </location>
</feature>
<dbReference type="EMBL" id="CAAGRJ010031397">
    <property type="protein sequence ID" value="VFV41987.1"/>
    <property type="molecule type" value="Genomic_DNA"/>
</dbReference>
<evidence type="ECO:0000256" key="1">
    <source>
        <dbReference type="SAM" id="MobiDB-lite"/>
    </source>
</evidence>
<sequence length="354" mass="39767">MAQELAAPFPCGQPPEEGMTERVFEPLNSMAHSSSSNDGTDSTDCSSESNLSLSVGYFPCEDTSYEKTISHEDVSSKGPSIFVPPIQGTWRTESTGRLLRRQGQIQDDPKQFCKLSITLAWDIDVGSNNSDSIVNWDINGVNWWVDKYPEENTQLTLSKLDGLVQKLEKLLENQKDDDDGSAFPESAQEEDFQLFSSSPPDRAQVSRQEHDTCQDLPNPCQHRGTMQFPQIPLRLQERELTEMTNQATHSQRTSTLDTSSVSSGQPEKPEKEGAHASTQAISCVNLRWVFHWLREQILSSLLGRQQPEEATERPNQQARKKRLSHRGKRIQPQDSLELGHPLSPDNLYSTIPTS</sequence>
<dbReference type="AlphaFoldDB" id="A0A485PB77"/>
<accession>A0A485PB77</accession>
<feature type="compositionally biased region" description="Basic residues" evidence="1">
    <location>
        <begin position="318"/>
        <end position="329"/>
    </location>
</feature>
<feature type="region of interest" description="Disordered" evidence="1">
    <location>
        <begin position="175"/>
        <end position="225"/>
    </location>
</feature>
<dbReference type="PANTHER" id="PTHR36462">
    <property type="entry name" value="CHROMOSOME 12 OPEN READING FRAME 71"/>
    <property type="match status" value="1"/>
</dbReference>
<evidence type="ECO:0000313" key="2">
    <source>
        <dbReference type="EMBL" id="VFV41987.1"/>
    </source>
</evidence>